<dbReference type="GO" id="GO:0007165">
    <property type="term" value="P:signal transduction"/>
    <property type="evidence" value="ECO:0007669"/>
    <property type="project" value="TreeGrafter"/>
</dbReference>
<dbReference type="Pfam" id="PF05794">
    <property type="entry name" value="Tcp11"/>
    <property type="match status" value="1"/>
</dbReference>
<sequence length="168" mass="20717">MNDDMGDISQRVGWNMRQAYWDKLEREILSNDYDNTLIILDEISERICMFVPNRHDLHKDIDEAIDIDLIKQMLKHDAVDFTIIYKLIHFIITQLKQFDCIEDEPYYEIWREQVERRLKVESGPEIHKILPKFFKECFYRIEKVDYNIKLFRESEMYKNMQERIKHRH</sequence>
<dbReference type="PANTHER" id="PTHR12832">
    <property type="entry name" value="TESTIS-SPECIFIC PROTEIN PBS13 T-COMPLEX 11"/>
    <property type="match status" value="1"/>
</dbReference>
<proteinExistence type="predicted"/>
<dbReference type="InterPro" id="IPR008862">
    <property type="entry name" value="Tcp11"/>
</dbReference>
<organism evidence="1">
    <name type="scientific">viral metagenome</name>
    <dbReference type="NCBI Taxonomy" id="1070528"/>
    <lineage>
        <taxon>unclassified sequences</taxon>
        <taxon>metagenomes</taxon>
        <taxon>organismal metagenomes</taxon>
    </lineage>
</organism>
<protein>
    <submittedName>
        <fullName evidence="1">Uncharacterized protein</fullName>
    </submittedName>
</protein>
<reference evidence="1" key="1">
    <citation type="journal article" date="2020" name="Nature">
        <title>Giant virus diversity and host interactions through global metagenomics.</title>
        <authorList>
            <person name="Schulz F."/>
            <person name="Roux S."/>
            <person name="Paez-Espino D."/>
            <person name="Jungbluth S."/>
            <person name="Walsh D.A."/>
            <person name="Denef V.J."/>
            <person name="McMahon K.D."/>
            <person name="Konstantinidis K.T."/>
            <person name="Eloe-Fadrosh E.A."/>
            <person name="Kyrpides N.C."/>
            <person name="Woyke T."/>
        </authorList>
    </citation>
    <scope>NUCLEOTIDE SEQUENCE</scope>
    <source>
        <strain evidence="1">GVMAG-M-3300020166-18</strain>
    </source>
</reference>
<dbReference type="AlphaFoldDB" id="A0A6C0BW43"/>
<dbReference type="PANTHER" id="PTHR12832:SF11">
    <property type="entry name" value="LD23868P"/>
    <property type="match status" value="1"/>
</dbReference>
<name>A0A6C0BW43_9ZZZZ</name>
<evidence type="ECO:0000313" key="1">
    <source>
        <dbReference type="EMBL" id="QHS96446.1"/>
    </source>
</evidence>
<dbReference type="EMBL" id="MN739271">
    <property type="protein sequence ID" value="QHS96446.1"/>
    <property type="molecule type" value="Genomic_DNA"/>
</dbReference>
<accession>A0A6C0BW43</accession>